<feature type="compositionally biased region" description="Low complexity" evidence="1">
    <location>
        <begin position="164"/>
        <end position="175"/>
    </location>
</feature>
<organism evidence="2 3">
    <name type="scientific">Dawidia soli</name>
    <dbReference type="NCBI Taxonomy" id="2782352"/>
    <lineage>
        <taxon>Bacteria</taxon>
        <taxon>Pseudomonadati</taxon>
        <taxon>Bacteroidota</taxon>
        <taxon>Cytophagia</taxon>
        <taxon>Cytophagales</taxon>
        <taxon>Chryseotaleaceae</taxon>
        <taxon>Dawidia</taxon>
    </lineage>
</organism>
<gene>
    <name evidence="2" type="ORF">KK078_21850</name>
</gene>
<feature type="region of interest" description="Disordered" evidence="1">
    <location>
        <begin position="114"/>
        <end position="175"/>
    </location>
</feature>
<dbReference type="EMBL" id="JAHESC010000037">
    <property type="protein sequence ID" value="MBT1689225.1"/>
    <property type="molecule type" value="Genomic_DNA"/>
</dbReference>
<comment type="caution">
    <text evidence="2">The sequence shown here is derived from an EMBL/GenBank/DDBJ whole genome shotgun (WGS) entry which is preliminary data.</text>
</comment>
<dbReference type="RefSeq" id="WP_254092448.1">
    <property type="nucleotide sequence ID" value="NZ_JAHESC010000037.1"/>
</dbReference>
<evidence type="ECO:0000313" key="3">
    <source>
        <dbReference type="Proteomes" id="UP001319180"/>
    </source>
</evidence>
<accession>A0AAP2GK45</accession>
<protein>
    <submittedName>
        <fullName evidence="2">Uncharacterized protein</fullName>
    </submittedName>
</protein>
<evidence type="ECO:0000256" key="1">
    <source>
        <dbReference type="SAM" id="MobiDB-lite"/>
    </source>
</evidence>
<dbReference type="AlphaFoldDB" id="A0AAP2GK45"/>
<name>A0AAP2GK45_9BACT</name>
<reference evidence="2 3" key="1">
    <citation type="submission" date="2021-05" db="EMBL/GenBank/DDBJ databases">
        <title>A Polyphasic approach of four new species of the genus Ohtaekwangia: Ohtaekwangia histidinii sp. nov., Ohtaekwangia cretensis sp. nov., Ohtaekwangia indiensis sp. nov., Ohtaekwangia reichenbachii sp. nov. from diverse environment.</title>
        <authorList>
            <person name="Octaviana S."/>
        </authorList>
    </citation>
    <scope>NUCLEOTIDE SEQUENCE [LARGE SCALE GENOMIC DNA]</scope>
    <source>
        <strain evidence="2 3">PWU37</strain>
    </source>
</reference>
<dbReference type="Proteomes" id="UP001319180">
    <property type="component" value="Unassembled WGS sequence"/>
</dbReference>
<feature type="region of interest" description="Disordered" evidence="1">
    <location>
        <begin position="235"/>
        <end position="260"/>
    </location>
</feature>
<evidence type="ECO:0000313" key="2">
    <source>
        <dbReference type="EMBL" id="MBT1689225.1"/>
    </source>
</evidence>
<keyword evidence="3" id="KW-1185">Reference proteome</keyword>
<proteinExistence type="predicted"/>
<sequence length="260" mass="29267">MDVNFVTHSRGAFEVFATDDRFTPHHISLYMALFAVWNLTRWEPHMRIAREEIMLRARFGSVNTYYRCLQDLHAWGYIVWKRAARAHRPSTVAVKRLDQGLHDVTHVLISETGDETEVGPSIVNPSKPRKRPNRTGAKQQTPSPAPTGDAMDDFFSDTRGGENAGAPRGPAGARPADLKEAVDFFHAQKSTAREAEKFHSYYQANGWRQGGRAPMEDWQAAARSWILKVDYFEATGAGGKTGPKPNHLDTDDDKDYDKPL</sequence>